<dbReference type="AlphaFoldDB" id="V6LN01"/>
<feature type="compositionally biased region" description="Low complexity" evidence="2">
    <location>
        <begin position="119"/>
        <end position="134"/>
    </location>
</feature>
<proteinExistence type="predicted"/>
<dbReference type="Proteomes" id="UP000018208">
    <property type="component" value="Unassembled WGS sequence"/>
</dbReference>
<dbReference type="EMBL" id="KI546101">
    <property type="protein sequence ID" value="EST45086.1"/>
    <property type="molecule type" value="Genomic_DNA"/>
</dbReference>
<sequence length="636" mass="74328">MYQQVNSDQYKLTQRLTPHVVDDELYELSRQISRRTRNYGILHTINLVQPTQRDLYELAYAFQQTLQLLDDIEPLNKQNLDIQKGKAQKFENSAMKYKKECFSLQCRIEELSKQLQKQQSSAKELSRSSSSSIKKAQHNEDVAQMRLKQKQKELDRVKNLSQKYVFGEKQVTDTYKWVDSARIPVQPTSQYYDDIKQSLQPERAHLQRESTKDDLIAESLNSMENDYDDVCIEQQQSFRALQDDQYIKSNGNNQIYQQKVQPQQQYQQQNSQPQQQQIQQLSQQVLPREQSFAQYQPQHQSLSPNIQSYSQNINQQQQVLPIQQQKQVYPQVQYIQQPIQVVPNQQLYQSQQLPIQQQRIQLQPTPVLQQSYSNAQQMPLQPLQYVQFPQIQQQQVPQQIQQVQPQYQQQYMIGPQHQSQQGNSQYTEQLKLSTAGNHSTYTQQNSSLQQSQPLNGTKNQNQTNQISKKTTSPTKITIQSIPVTILNPSQQFSSMPQSNDSQQPLKYAEAINQDSIKQFQLNSGTSQQLQYSRNQYNVPTIPLTVIGTSPRFEDAKVFIDFEQIEKQQQYEHEKFLDISKEYTDIAQQRRLLDASMAQVDFQTQQLEKQKNKMKDALHTLQAQGVPIDVTIEQLEI</sequence>
<feature type="region of interest" description="Disordered" evidence="2">
    <location>
        <begin position="259"/>
        <end position="280"/>
    </location>
</feature>
<dbReference type="VEuPathDB" id="GiardiaDB:SS50377_25538"/>
<evidence type="ECO:0000313" key="4">
    <source>
        <dbReference type="EMBL" id="KAH0573418.1"/>
    </source>
</evidence>
<gene>
    <name evidence="3" type="ORF">SS50377_15106</name>
    <name evidence="4" type="ORF">SS50377_25538</name>
</gene>
<evidence type="ECO:0000256" key="2">
    <source>
        <dbReference type="SAM" id="MobiDB-lite"/>
    </source>
</evidence>
<protein>
    <submittedName>
        <fullName evidence="3">Uncharacterized protein</fullName>
    </submittedName>
</protein>
<feature type="region of interest" description="Disordered" evidence="2">
    <location>
        <begin position="439"/>
        <end position="473"/>
    </location>
</feature>
<dbReference type="EMBL" id="AUWU02000005">
    <property type="protein sequence ID" value="KAH0573418.1"/>
    <property type="molecule type" value="Genomic_DNA"/>
</dbReference>
<evidence type="ECO:0000313" key="3">
    <source>
        <dbReference type="EMBL" id="EST45086.1"/>
    </source>
</evidence>
<keyword evidence="1" id="KW-0175">Coiled coil</keyword>
<evidence type="ECO:0000256" key="1">
    <source>
        <dbReference type="SAM" id="Coils"/>
    </source>
</evidence>
<keyword evidence="5" id="KW-1185">Reference proteome</keyword>
<feature type="compositionally biased region" description="Low complexity" evidence="2">
    <location>
        <begin position="443"/>
        <end position="455"/>
    </location>
</feature>
<dbReference type="OrthoDB" id="10254850at2759"/>
<reference evidence="3 4" key="1">
    <citation type="journal article" date="2014" name="PLoS Genet.">
        <title>The Genome of Spironucleus salmonicida Highlights a Fish Pathogen Adapted to Fluctuating Environments.</title>
        <authorList>
            <person name="Xu F."/>
            <person name="Jerlstrom-Hultqvist J."/>
            <person name="Einarsson E."/>
            <person name="Astvaldsson A."/>
            <person name="Svard S.G."/>
            <person name="Andersson J.O."/>
        </authorList>
    </citation>
    <scope>NUCLEOTIDE SEQUENCE</scope>
    <source>
        <strain evidence="4">ATCC 50377</strain>
    </source>
</reference>
<evidence type="ECO:0000313" key="5">
    <source>
        <dbReference type="Proteomes" id="UP000018208"/>
    </source>
</evidence>
<accession>V6LN01</accession>
<organism evidence="3">
    <name type="scientific">Spironucleus salmonicida</name>
    <dbReference type="NCBI Taxonomy" id="348837"/>
    <lineage>
        <taxon>Eukaryota</taxon>
        <taxon>Metamonada</taxon>
        <taxon>Diplomonadida</taxon>
        <taxon>Hexamitidae</taxon>
        <taxon>Hexamitinae</taxon>
        <taxon>Spironucleus</taxon>
    </lineage>
</organism>
<feature type="region of interest" description="Disordered" evidence="2">
    <location>
        <begin position="119"/>
        <end position="141"/>
    </location>
</feature>
<reference evidence="4" key="2">
    <citation type="submission" date="2020-12" db="EMBL/GenBank/DDBJ databases">
        <title>New Spironucleus salmonicida genome in near-complete chromosomes.</title>
        <authorList>
            <person name="Xu F."/>
            <person name="Kurt Z."/>
            <person name="Jimenez-Gonzalez A."/>
            <person name="Astvaldsson A."/>
            <person name="Andersson J.O."/>
            <person name="Svard S.G."/>
        </authorList>
    </citation>
    <scope>NUCLEOTIDE SEQUENCE</scope>
    <source>
        <strain evidence="4">ATCC 50377</strain>
    </source>
</reference>
<feature type="coiled-coil region" evidence="1">
    <location>
        <begin position="592"/>
        <end position="623"/>
    </location>
</feature>
<name>V6LN01_9EUKA</name>